<protein>
    <recommendedName>
        <fullName evidence="4">Major facilitator superfamily (MFS) profile domain-containing protein</fullName>
    </recommendedName>
</protein>
<organism evidence="2 3">
    <name type="scientific">Levilactobacillus spicheri</name>
    <dbReference type="NCBI Taxonomy" id="216463"/>
    <lineage>
        <taxon>Bacteria</taxon>
        <taxon>Bacillati</taxon>
        <taxon>Bacillota</taxon>
        <taxon>Bacilli</taxon>
        <taxon>Lactobacillales</taxon>
        <taxon>Lactobacillaceae</taxon>
        <taxon>Levilactobacillus</taxon>
    </lineage>
</organism>
<dbReference type="SUPFAM" id="SSF103473">
    <property type="entry name" value="MFS general substrate transporter"/>
    <property type="match status" value="1"/>
</dbReference>
<name>A0ABQ0WQ71_9LACO</name>
<keyword evidence="1" id="KW-1133">Transmembrane helix</keyword>
<evidence type="ECO:0000313" key="2">
    <source>
        <dbReference type="EMBL" id="GEO67233.1"/>
    </source>
</evidence>
<feature type="transmembrane region" description="Helical" evidence="1">
    <location>
        <begin position="95"/>
        <end position="114"/>
    </location>
</feature>
<feature type="transmembrane region" description="Helical" evidence="1">
    <location>
        <begin position="37"/>
        <end position="59"/>
    </location>
</feature>
<evidence type="ECO:0000313" key="3">
    <source>
        <dbReference type="Proteomes" id="UP000321691"/>
    </source>
</evidence>
<gene>
    <name evidence="2" type="ORF">LSP04_16520</name>
</gene>
<feature type="transmembrane region" description="Helical" evidence="1">
    <location>
        <begin position="71"/>
        <end position="89"/>
    </location>
</feature>
<dbReference type="InterPro" id="IPR036259">
    <property type="entry name" value="MFS_trans_sf"/>
</dbReference>
<keyword evidence="1" id="KW-0812">Transmembrane</keyword>
<dbReference type="EMBL" id="BJZI01000023">
    <property type="protein sequence ID" value="GEO67233.1"/>
    <property type="molecule type" value="Genomic_DNA"/>
</dbReference>
<dbReference type="Proteomes" id="UP000321691">
    <property type="component" value="Unassembled WGS sequence"/>
</dbReference>
<comment type="caution">
    <text evidence="2">The sequence shown here is derived from an EMBL/GenBank/DDBJ whole genome shotgun (WGS) entry which is preliminary data.</text>
</comment>
<evidence type="ECO:0008006" key="4">
    <source>
        <dbReference type="Google" id="ProtNLM"/>
    </source>
</evidence>
<accession>A0ABQ0WQ71</accession>
<keyword evidence="1" id="KW-0472">Membrane</keyword>
<keyword evidence="3" id="KW-1185">Reference proteome</keyword>
<dbReference type="RefSeq" id="WP_147007756.1">
    <property type="nucleotide sequence ID" value="NZ_BJZI01000023.1"/>
</dbReference>
<sequence>MKRIKRVVFSDFLGTLAMGSVTTYAYWYLYYCTRNQTIVASLGALTMAATLLSFIGGYIADQYSKVEALRVIGMLRLLIIVVGLLLFLVCRPNKVIFLVVVLNALIGIVYAPLVETFPPVLVTNKKELFTVNSWVSVAN</sequence>
<proteinExistence type="predicted"/>
<reference evidence="2 3" key="1">
    <citation type="submission" date="2019-07" db="EMBL/GenBank/DDBJ databases">
        <title>Whole genome shotgun sequence of Lactobacillus spicheri NBRC 107155.</title>
        <authorList>
            <person name="Hosoyama A."/>
            <person name="Uohara A."/>
            <person name="Ohji S."/>
            <person name="Ichikawa N."/>
        </authorList>
    </citation>
    <scope>NUCLEOTIDE SEQUENCE [LARGE SCALE GENOMIC DNA]</scope>
    <source>
        <strain evidence="2 3">NBRC 107155</strain>
    </source>
</reference>
<evidence type="ECO:0000256" key="1">
    <source>
        <dbReference type="SAM" id="Phobius"/>
    </source>
</evidence>
<feature type="transmembrane region" description="Helical" evidence="1">
    <location>
        <begin position="12"/>
        <end position="31"/>
    </location>
</feature>
<dbReference type="Gene3D" id="1.20.1250.20">
    <property type="entry name" value="MFS general substrate transporter like domains"/>
    <property type="match status" value="1"/>
</dbReference>